<evidence type="ECO:0000256" key="1">
    <source>
        <dbReference type="SAM" id="Coils"/>
    </source>
</evidence>
<name>A0A7R9YAY5_9STRA</name>
<organism evidence="3">
    <name type="scientific">Pinguiococcus pyrenoidosus</name>
    <dbReference type="NCBI Taxonomy" id="172671"/>
    <lineage>
        <taxon>Eukaryota</taxon>
        <taxon>Sar</taxon>
        <taxon>Stramenopiles</taxon>
        <taxon>Ochrophyta</taxon>
        <taxon>Pinguiophyceae</taxon>
        <taxon>Pinguiochrysidales</taxon>
        <taxon>Pinguiochrysidaceae</taxon>
        <taxon>Pinguiococcus</taxon>
    </lineage>
</organism>
<feature type="compositionally biased region" description="Low complexity" evidence="2">
    <location>
        <begin position="386"/>
        <end position="397"/>
    </location>
</feature>
<evidence type="ECO:0000313" key="3">
    <source>
        <dbReference type="EMBL" id="CAD8255046.1"/>
    </source>
</evidence>
<dbReference type="EMBL" id="HBEA01005915">
    <property type="protein sequence ID" value="CAD8255046.1"/>
    <property type="molecule type" value="Transcribed_RNA"/>
</dbReference>
<gene>
    <name evidence="3" type="ORF">PPYR1160_LOCUS4538</name>
</gene>
<feature type="coiled-coil region" evidence="1">
    <location>
        <begin position="143"/>
        <end position="332"/>
    </location>
</feature>
<feature type="region of interest" description="Disordered" evidence="2">
    <location>
        <begin position="385"/>
        <end position="405"/>
    </location>
</feature>
<keyword evidence="1" id="KW-0175">Coiled coil</keyword>
<accession>A0A7R9YAY5</accession>
<evidence type="ECO:0000256" key="2">
    <source>
        <dbReference type="SAM" id="MobiDB-lite"/>
    </source>
</evidence>
<protein>
    <submittedName>
        <fullName evidence="3">Uncharacterized protein</fullName>
    </submittedName>
</protein>
<proteinExistence type="predicted"/>
<dbReference type="AlphaFoldDB" id="A0A7R9YAY5"/>
<sequence>MLNVVAPGFYRRKCKAAAFAALQLHAGGAHARQSPHVKLKMQRCLRHWRSVAARGVAKAWPARLIRRLALKMAQTRLFDAFASWRRVCRHHTQLATFAAGVAERLSNACSRRAWAKWRLVMERRVLGRHAGQSAERQKLAMTLMRFKQKMGTAEARRQRLLDEKKELQKKQLDLEAQIERCKIDSASVQRTLEKMENRKRQIDHEIAEVASTKAFRKSELEEIEGKLERIDAQLQSKENELTNRHGNVQTQLNSMHNGITQLETNLRDLEENSKRMQAKAQQSRDQALTRVEAAKDVAADVEESITAMTSKRADQETDLQELRKAVDDLEVELDTPLPDPSLVYLKPRFGLKDPREVSTMLSDISNASFRTDPQQSIRYLGRLDFSDGSRSPSGRPSATPSDPQSLIWDSRERRKMLAEESVLEQRIAAVRSRVREAHAMRQQKQERARELREFLDYLTTDAEEKIVKRHVAHLKEYQ</sequence>
<reference evidence="3" key="1">
    <citation type="submission" date="2021-01" db="EMBL/GenBank/DDBJ databases">
        <authorList>
            <person name="Corre E."/>
            <person name="Pelletier E."/>
            <person name="Niang G."/>
            <person name="Scheremetjew M."/>
            <person name="Finn R."/>
            <person name="Kale V."/>
            <person name="Holt S."/>
            <person name="Cochrane G."/>
            <person name="Meng A."/>
            <person name="Brown T."/>
            <person name="Cohen L."/>
        </authorList>
    </citation>
    <scope>NUCLEOTIDE SEQUENCE</scope>
    <source>
        <strain evidence="3">CCMP2078</strain>
    </source>
</reference>